<evidence type="ECO:0000313" key="20">
    <source>
        <dbReference type="Proteomes" id="UP000826271"/>
    </source>
</evidence>
<dbReference type="AlphaFoldDB" id="A0AAV6WM29"/>
<evidence type="ECO:0000256" key="4">
    <source>
        <dbReference type="ARBA" id="ARBA00022723"/>
    </source>
</evidence>
<dbReference type="Pfam" id="PF00320">
    <property type="entry name" value="GATA"/>
    <property type="match status" value="1"/>
</dbReference>
<evidence type="ECO:0000256" key="6">
    <source>
        <dbReference type="ARBA" id="ARBA00022833"/>
    </source>
</evidence>
<dbReference type="SUPFAM" id="SSF57716">
    <property type="entry name" value="Glucocorticoid receptor-like (DNA-binding domain)"/>
    <property type="match status" value="1"/>
</dbReference>
<evidence type="ECO:0000313" key="19">
    <source>
        <dbReference type="EMBL" id="KAG8368065.1"/>
    </source>
</evidence>
<dbReference type="InterPro" id="IPR010399">
    <property type="entry name" value="Tify_dom"/>
</dbReference>
<evidence type="ECO:0000256" key="11">
    <source>
        <dbReference type="ARBA" id="ARBA00023242"/>
    </source>
</evidence>
<dbReference type="Gene3D" id="3.30.50.10">
    <property type="entry name" value="Erythroid Transcription Factor GATA-1, subunit A"/>
    <property type="match status" value="1"/>
</dbReference>
<keyword evidence="14" id="KW-0812">Transmembrane</keyword>
<evidence type="ECO:0000256" key="14">
    <source>
        <dbReference type="SAM" id="Phobius"/>
    </source>
</evidence>
<evidence type="ECO:0000256" key="9">
    <source>
        <dbReference type="ARBA" id="ARBA00023159"/>
    </source>
</evidence>
<feature type="chain" id="PRO_5043372497" evidence="15">
    <location>
        <begin position="24"/>
        <end position="403"/>
    </location>
</feature>
<dbReference type="Pfam" id="PF06200">
    <property type="entry name" value="tify"/>
    <property type="match status" value="1"/>
</dbReference>
<evidence type="ECO:0000256" key="1">
    <source>
        <dbReference type="ARBA" id="ARBA00002206"/>
    </source>
</evidence>
<keyword evidence="11 13" id="KW-0539">Nucleus</keyword>
<evidence type="ECO:0000259" key="18">
    <source>
        <dbReference type="PROSITE" id="PS51320"/>
    </source>
</evidence>
<dbReference type="PROSITE" id="PS51017">
    <property type="entry name" value="CCT"/>
    <property type="match status" value="1"/>
</dbReference>
<comment type="function">
    <text evidence="1">Transcriptional activator that specifically binds 5'-GATA-3' or 5'-GAT-3' motifs within gene promoters.</text>
</comment>
<evidence type="ECO:0000256" key="13">
    <source>
        <dbReference type="PROSITE-ProRule" id="PRU00357"/>
    </source>
</evidence>
<keyword evidence="10" id="KW-0804">Transcription</keyword>
<feature type="signal peptide" evidence="15">
    <location>
        <begin position="1"/>
        <end position="23"/>
    </location>
</feature>
<dbReference type="CDD" id="cd00202">
    <property type="entry name" value="ZnF_GATA"/>
    <property type="match status" value="1"/>
</dbReference>
<accession>A0AAV6WM29</accession>
<evidence type="ECO:0000259" key="16">
    <source>
        <dbReference type="PROSITE" id="PS50114"/>
    </source>
</evidence>
<organism evidence="19 20">
    <name type="scientific">Buddleja alternifolia</name>
    <dbReference type="NCBI Taxonomy" id="168488"/>
    <lineage>
        <taxon>Eukaryota</taxon>
        <taxon>Viridiplantae</taxon>
        <taxon>Streptophyta</taxon>
        <taxon>Embryophyta</taxon>
        <taxon>Tracheophyta</taxon>
        <taxon>Spermatophyta</taxon>
        <taxon>Magnoliopsida</taxon>
        <taxon>eudicotyledons</taxon>
        <taxon>Gunneridae</taxon>
        <taxon>Pentapetalae</taxon>
        <taxon>asterids</taxon>
        <taxon>lamiids</taxon>
        <taxon>Lamiales</taxon>
        <taxon>Scrophulariaceae</taxon>
        <taxon>Buddlejeae</taxon>
        <taxon>Buddleja</taxon>
    </lineage>
</organism>
<comment type="similarity">
    <text evidence="3">Belongs to the type IV zinc-finger family. Class C subfamily.</text>
</comment>
<evidence type="ECO:0000256" key="5">
    <source>
        <dbReference type="ARBA" id="ARBA00022771"/>
    </source>
</evidence>
<comment type="caution">
    <text evidence="19">The sequence shown here is derived from an EMBL/GenBank/DDBJ whole genome shotgun (WGS) entry which is preliminary data.</text>
</comment>
<evidence type="ECO:0000256" key="15">
    <source>
        <dbReference type="SAM" id="SignalP"/>
    </source>
</evidence>
<feature type="domain" description="GATA-type" evidence="16">
    <location>
        <begin position="350"/>
        <end position="394"/>
    </location>
</feature>
<dbReference type="GO" id="GO:0006355">
    <property type="term" value="P:regulation of DNA-templated transcription"/>
    <property type="evidence" value="ECO:0007669"/>
    <property type="project" value="InterPro"/>
</dbReference>
<keyword evidence="15" id="KW-0732">Signal</keyword>
<evidence type="ECO:0000256" key="3">
    <source>
        <dbReference type="ARBA" id="ARBA00007722"/>
    </source>
</evidence>
<dbReference type="Proteomes" id="UP000826271">
    <property type="component" value="Unassembled WGS sequence"/>
</dbReference>
<dbReference type="PANTHER" id="PTHR46125:SF24">
    <property type="entry name" value="GATA TRANSCRIPTION FACTOR 18"/>
    <property type="match status" value="1"/>
</dbReference>
<protein>
    <submittedName>
        <fullName evidence="19">Uncharacterized protein</fullName>
    </submittedName>
</protein>
<dbReference type="Pfam" id="PF06203">
    <property type="entry name" value="CCT"/>
    <property type="match status" value="1"/>
</dbReference>
<gene>
    <name evidence="19" type="ORF">BUALT_Bualt15G0006600</name>
</gene>
<evidence type="ECO:0000256" key="8">
    <source>
        <dbReference type="ARBA" id="ARBA00023125"/>
    </source>
</evidence>
<keyword evidence="7" id="KW-0805">Transcription regulation</keyword>
<feature type="transmembrane region" description="Helical" evidence="14">
    <location>
        <begin position="81"/>
        <end position="104"/>
    </location>
</feature>
<name>A0AAV6WM29_9LAMI</name>
<keyword evidence="6" id="KW-0862">Zinc</keyword>
<dbReference type="PROSITE" id="PS51320">
    <property type="entry name" value="TIFY"/>
    <property type="match status" value="1"/>
</dbReference>
<dbReference type="InterPro" id="IPR013088">
    <property type="entry name" value="Znf_NHR/GATA"/>
</dbReference>
<keyword evidence="9" id="KW-0010">Activator</keyword>
<feature type="domain" description="Tify" evidence="18">
    <location>
        <begin position="222"/>
        <end position="257"/>
    </location>
</feature>
<dbReference type="PROSITE" id="PS00344">
    <property type="entry name" value="GATA_ZN_FINGER_1"/>
    <property type="match status" value="1"/>
</dbReference>
<proteinExistence type="inferred from homology"/>
<dbReference type="SMART" id="SM00979">
    <property type="entry name" value="TIFY"/>
    <property type="match status" value="1"/>
</dbReference>
<dbReference type="GO" id="GO:0008270">
    <property type="term" value="F:zinc ion binding"/>
    <property type="evidence" value="ECO:0007669"/>
    <property type="project" value="UniProtKB-KW"/>
</dbReference>
<dbReference type="PANTHER" id="PTHR46125">
    <property type="entry name" value="GATA TRANSCRIPTION FACTOR 28"/>
    <property type="match status" value="1"/>
</dbReference>
<dbReference type="SMART" id="SM00401">
    <property type="entry name" value="ZnF_GATA"/>
    <property type="match status" value="1"/>
</dbReference>
<keyword evidence="4" id="KW-0479">Metal-binding</keyword>
<evidence type="ECO:0000256" key="2">
    <source>
        <dbReference type="ARBA" id="ARBA00004123"/>
    </source>
</evidence>
<dbReference type="EMBL" id="WHWC01000015">
    <property type="protein sequence ID" value="KAG8368065.1"/>
    <property type="molecule type" value="Genomic_DNA"/>
</dbReference>
<dbReference type="InterPro" id="IPR000679">
    <property type="entry name" value="Znf_GATA"/>
</dbReference>
<sequence length="403" mass="44496">MFSAFSFVLALFTVALHILLVVSSCGGFSSLGGLYGAMGRSVMPIMASSSPCLVGRSRSRAVSLYGEMDHVDSFCYRLESMLSYAIGEVLFMSSSSGIGCLMSYELILLVPLGHIYLLMLVVSSCGGFSSLGGLYGAMGRSVMPIMASSSPCLVGRPRSRAVSLYGEMDHVDSFCYRLESMLSYAIGEVLFMSSSSGIGCLMSYELILLVPLGHIYLLMPNVSDGPQRVTLSFHDKAFVFDDVPPEKVQAVVLLLGGCELSDVVRSQMSSVNFTPCNNDPKREECLNRYRQKRKKRCYENRIRYSVRQEVAFKMKRKRGQFAPKSIEEPCLSSDVPGLEENNFNIICTNCGICSNDTPTMRRGPEGSGTLCNACGLFWMNKGYMRDVSRRDRSMFPPWSVCHN</sequence>
<dbReference type="GO" id="GO:0005634">
    <property type="term" value="C:nucleus"/>
    <property type="evidence" value="ECO:0007669"/>
    <property type="project" value="UniProtKB-SubCell"/>
</dbReference>
<evidence type="ECO:0000256" key="7">
    <source>
        <dbReference type="ARBA" id="ARBA00023015"/>
    </source>
</evidence>
<evidence type="ECO:0000256" key="12">
    <source>
        <dbReference type="PROSITE-ProRule" id="PRU00094"/>
    </source>
</evidence>
<reference evidence="19" key="1">
    <citation type="submission" date="2019-10" db="EMBL/GenBank/DDBJ databases">
        <authorList>
            <person name="Zhang R."/>
            <person name="Pan Y."/>
            <person name="Wang J."/>
            <person name="Ma R."/>
            <person name="Yu S."/>
        </authorList>
    </citation>
    <scope>NUCLEOTIDE SEQUENCE</scope>
    <source>
        <strain evidence="19">LA-IB0</strain>
        <tissue evidence="19">Leaf</tissue>
    </source>
</reference>
<evidence type="ECO:0000256" key="10">
    <source>
        <dbReference type="ARBA" id="ARBA00023163"/>
    </source>
</evidence>
<feature type="transmembrane region" description="Helical" evidence="14">
    <location>
        <begin position="116"/>
        <end position="138"/>
    </location>
</feature>
<dbReference type="InterPro" id="IPR045280">
    <property type="entry name" value="TIFY-like"/>
</dbReference>
<keyword evidence="5 12" id="KW-0863">Zinc-finger</keyword>
<evidence type="ECO:0000259" key="17">
    <source>
        <dbReference type="PROSITE" id="PS51017"/>
    </source>
</evidence>
<feature type="domain" description="CCT" evidence="17">
    <location>
        <begin position="282"/>
        <end position="324"/>
    </location>
</feature>
<dbReference type="InterPro" id="IPR010402">
    <property type="entry name" value="CCT_domain"/>
</dbReference>
<dbReference type="PROSITE" id="PS50114">
    <property type="entry name" value="GATA_ZN_FINGER_2"/>
    <property type="match status" value="1"/>
</dbReference>
<keyword evidence="8" id="KW-0238">DNA-binding</keyword>
<comment type="subcellular location">
    <subcellularLocation>
        <location evidence="2 13">Nucleus</location>
    </subcellularLocation>
</comment>
<keyword evidence="14" id="KW-1133">Transmembrane helix</keyword>
<dbReference type="GO" id="GO:0043565">
    <property type="term" value="F:sequence-specific DNA binding"/>
    <property type="evidence" value="ECO:0007669"/>
    <property type="project" value="InterPro"/>
</dbReference>
<keyword evidence="20" id="KW-1185">Reference proteome</keyword>
<keyword evidence="14" id="KW-0472">Membrane</keyword>